<proteinExistence type="predicted"/>
<dbReference type="EMBL" id="CAFABC010000004">
    <property type="protein sequence ID" value="CAB4817504.1"/>
    <property type="molecule type" value="Genomic_DNA"/>
</dbReference>
<name>A0A6J6RJB0_9ZZZZ</name>
<dbReference type="Pfam" id="PF01391">
    <property type="entry name" value="Collagen"/>
    <property type="match status" value="1"/>
</dbReference>
<reference evidence="2" key="1">
    <citation type="submission" date="2020-05" db="EMBL/GenBank/DDBJ databases">
        <authorList>
            <person name="Chiriac C."/>
            <person name="Salcher M."/>
            <person name="Ghai R."/>
            <person name="Kavagutti S V."/>
        </authorList>
    </citation>
    <scope>NUCLEOTIDE SEQUENCE</scope>
</reference>
<dbReference type="EMBL" id="CAESAH010000003">
    <property type="protein sequence ID" value="CAB4331352.1"/>
    <property type="molecule type" value="Genomic_DNA"/>
</dbReference>
<evidence type="ECO:0000313" key="3">
    <source>
        <dbReference type="EMBL" id="CAB4817504.1"/>
    </source>
</evidence>
<organism evidence="2">
    <name type="scientific">freshwater metagenome</name>
    <dbReference type="NCBI Taxonomy" id="449393"/>
    <lineage>
        <taxon>unclassified sequences</taxon>
        <taxon>metagenomes</taxon>
        <taxon>ecological metagenomes</taxon>
    </lineage>
</organism>
<accession>A0A6J6RJB0</accession>
<protein>
    <submittedName>
        <fullName evidence="2">Unannotated protein</fullName>
    </submittedName>
</protein>
<evidence type="ECO:0000313" key="1">
    <source>
        <dbReference type="EMBL" id="CAB4331352.1"/>
    </source>
</evidence>
<gene>
    <name evidence="2" type="ORF">UFOPK2731_00140</name>
    <name evidence="3" type="ORF">UFOPK3161_00327</name>
    <name evidence="1" type="ORF">UFOPK3962_00214</name>
    <name evidence="4" type="ORF">UFOPK4427_00228</name>
</gene>
<evidence type="ECO:0000313" key="2">
    <source>
        <dbReference type="EMBL" id="CAB4721215.1"/>
    </source>
</evidence>
<dbReference type="AlphaFoldDB" id="A0A6J6RJB0"/>
<evidence type="ECO:0000313" key="4">
    <source>
        <dbReference type="EMBL" id="CAB5136758.1"/>
    </source>
</evidence>
<dbReference type="EMBL" id="CAFBRY010000003">
    <property type="protein sequence ID" value="CAB5136758.1"/>
    <property type="molecule type" value="Genomic_DNA"/>
</dbReference>
<dbReference type="EMBL" id="CAEZYO010000002">
    <property type="protein sequence ID" value="CAB4721215.1"/>
    <property type="molecule type" value="Genomic_DNA"/>
</dbReference>
<sequence length="383" mass="39242">MKKFSFFLIVLLLTRVGTTYASPDTTKGLDIQNFFLGSSVNNVNVNQVLALLVGPQGKPGVAGVAGKDGFVGMNGVAGKDGLPGAPGPVGPQGPQGIQGVAGVAGPAGAGVASVILASGDVSCPNGGAKFVTADGNSTFACNGATGPSGGTGPRGPGVTITQIDETVEKSPGVKACPANGGQKLESGDGDQKVIEYVCNGADGSGGGTAAEGQSAVAVNGCSDPVTTTLQHHYDNKRKEFFLDSVTLLNVNTDCLKEGMKFTIYLAIKASPIFYSNGGYAGGQSIVCSRIYDSTDVANIDRVAVTFAGSTRDNKKVIDLKIGNHLNVNYVLGDGEWNSRVSCKLSNGTDYSLIMNWPELSLEDVSSVSTRDLADSIAFEFVKP</sequence>
<dbReference type="InterPro" id="IPR008160">
    <property type="entry name" value="Collagen"/>
</dbReference>